<evidence type="ECO:0000313" key="2">
    <source>
        <dbReference type="EMBL" id="OJD24041.1"/>
    </source>
</evidence>
<proteinExistence type="predicted"/>
<reference evidence="2 3" key="1">
    <citation type="submission" date="2015-08" db="EMBL/GenBank/DDBJ databases">
        <title>Emmonsia species relationships and genome sequence.</title>
        <authorList>
            <person name="Cuomo C.A."/>
            <person name="Schwartz I.S."/>
            <person name="Kenyon C."/>
            <person name="De Hoog G.S."/>
            <person name="Govender N.P."/>
            <person name="Botha A."/>
            <person name="Moreno L."/>
            <person name="De Vries M."/>
            <person name="Munoz J.F."/>
            <person name="Stielow J.B."/>
        </authorList>
    </citation>
    <scope>NUCLEOTIDE SEQUENCE [LARGE SCALE GENOMIC DNA]</scope>
    <source>
        <strain evidence="2 3">EI222</strain>
    </source>
</reference>
<comment type="caution">
    <text evidence="2">The sequence shown here is derived from an EMBL/GenBank/DDBJ whole genome shotgun (WGS) entry which is preliminary data.</text>
</comment>
<keyword evidence="3" id="KW-1185">Reference proteome</keyword>
<sequence length="130" mass="14461">MEWWVVGDAHVCGFCMHPADSGDPSMMPIVQPGCDCDPPAGNNRIVVLGNLEKSKAENEHHMFDTVCLGPLDYGDHHHCRTFSSPSPGWRKWDRYASGSMLPSLRSREKSPLGSTEPLGHFAVMARRSRQ</sequence>
<dbReference type="EMBL" id="LGTZ01000648">
    <property type="protein sequence ID" value="OJD24041.1"/>
    <property type="molecule type" value="Genomic_DNA"/>
</dbReference>
<gene>
    <name evidence="2" type="ORF">ACJ73_04599</name>
</gene>
<evidence type="ECO:0000256" key="1">
    <source>
        <dbReference type="SAM" id="MobiDB-lite"/>
    </source>
</evidence>
<accession>A0A1J9Q673</accession>
<dbReference type="Proteomes" id="UP000242791">
    <property type="component" value="Unassembled WGS sequence"/>
</dbReference>
<name>A0A1J9Q673_9EURO</name>
<dbReference type="AlphaFoldDB" id="A0A1J9Q673"/>
<organism evidence="2 3">
    <name type="scientific">Blastomyces percursus</name>
    <dbReference type="NCBI Taxonomy" id="1658174"/>
    <lineage>
        <taxon>Eukaryota</taxon>
        <taxon>Fungi</taxon>
        <taxon>Dikarya</taxon>
        <taxon>Ascomycota</taxon>
        <taxon>Pezizomycotina</taxon>
        <taxon>Eurotiomycetes</taxon>
        <taxon>Eurotiomycetidae</taxon>
        <taxon>Onygenales</taxon>
        <taxon>Ajellomycetaceae</taxon>
        <taxon>Blastomyces</taxon>
    </lineage>
</organism>
<evidence type="ECO:0000313" key="3">
    <source>
        <dbReference type="Proteomes" id="UP000242791"/>
    </source>
</evidence>
<protein>
    <submittedName>
        <fullName evidence="2">Uncharacterized protein</fullName>
    </submittedName>
</protein>
<dbReference type="VEuPathDB" id="FungiDB:ACJ73_04599"/>
<feature type="region of interest" description="Disordered" evidence="1">
    <location>
        <begin position="103"/>
        <end position="130"/>
    </location>
</feature>